<proteinExistence type="predicted"/>
<comment type="caution">
    <text evidence="2">The sequence shown here is derived from an EMBL/GenBank/DDBJ whole genome shotgun (WGS) entry which is preliminary data.</text>
</comment>
<feature type="signal peptide" evidence="1">
    <location>
        <begin position="1"/>
        <end position="27"/>
    </location>
</feature>
<dbReference type="OrthoDB" id="9882185at2"/>
<keyword evidence="1" id="KW-0732">Signal</keyword>
<evidence type="ECO:0000313" key="3">
    <source>
        <dbReference type="Proteomes" id="UP000277424"/>
    </source>
</evidence>
<feature type="chain" id="PRO_5019020601" evidence="1">
    <location>
        <begin position="28"/>
        <end position="103"/>
    </location>
</feature>
<sequence>MNAITKNALPALLVAGFVGLGITSANAANFSGASDGGPTVSVSGNPQAAVQPQITLVDRGNGLSDAGPVAVVSYGEGRSYASTSVTDAPRNAPVALEEIDVKN</sequence>
<gene>
    <name evidence="2" type="ORF">BCL74_0337</name>
</gene>
<dbReference type="Proteomes" id="UP000277424">
    <property type="component" value="Unassembled WGS sequence"/>
</dbReference>
<dbReference type="RefSeq" id="WP_008942682.1">
    <property type="nucleotide sequence ID" value="NZ_RBIG01000001.1"/>
</dbReference>
<reference evidence="2 3" key="1">
    <citation type="submission" date="2018-10" db="EMBL/GenBank/DDBJ databases">
        <title>Comparative analysis of microorganisms from saline springs in Andes Mountain Range, Colombia.</title>
        <authorList>
            <person name="Rubin E."/>
        </authorList>
    </citation>
    <scope>NUCLEOTIDE SEQUENCE [LARGE SCALE GENOMIC DNA]</scope>
    <source>
        <strain evidence="2 3">USBA 36</strain>
    </source>
</reference>
<organism evidence="2 3">
    <name type="scientific">Oceanibaculum indicum</name>
    <dbReference type="NCBI Taxonomy" id="526216"/>
    <lineage>
        <taxon>Bacteria</taxon>
        <taxon>Pseudomonadati</taxon>
        <taxon>Pseudomonadota</taxon>
        <taxon>Alphaproteobacteria</taxon>
        <taxon>Rhodospirillales</taxon>
        <taxon>Oceanibaculaceae</taxon>
        <taxon>Oceanibaculum</taxon>
    </lineage>
</organism>
<accession>A0A420WNH2</accession>
<evidence type="ECO:0000256" key="1">
    <source>
        <dbReference type="SAM" id="SignalP"/>
    </source>
</evidence>
<evidence type="ECO:0000313" key="2">
    <source>
        <dbReference type="EMBL" id="RKQ72569.1"/>
    </source>
</evidence>
<dbReference type="AlphaFoldDB" id="A0A420WNH2"/>
<dbReference type="EMBL" id="RBIG01000001">
    <property type="protein sequence ID" value="RKQ72569.1"/>
    <property type="molecule type" value="Genomic_DNA"/>
</dbReference>
<protein>
    <submittedName>
        <fullName evidence="2">Uncharacterized protein</fullName>
    </submittedName>
</protein>
<name>A0A420WNH2_9PROT</name>